<dbReference type="EMBL" id="VDGT01000002">
    <property type="protein sequence ID" value="TNM33508.1"/>
    <property type="molecule type" value="Genomic_DNA"/>
</dbReference>
<evidence type="ECO:0000256" key="2">
    <source>
        <dbReference type="RuleBase" id="RU003452"/>
    </source>
</evidence>
<dbReference type="RefSeq" id="WP_139640666.1">
    <property type="nucleotide sequence ID" value="NZ_BAAAZS010000006.1"/>
</dbReference>
<organism evidence="3 4">
    <name type="scientific">Streptomyces sedi</name>
    <dbReference type="NCBI Taxonomy" id="555059"/>
    <lineage>
        <taxon>Bacteria</taxon>
        <taxon>Bacillati</taxon>
        <taxon>Actinomycetota</taxon>
        <taxon>Actinomycetes</taxon>
        <taxon>Kitasatosporales</taxon>
        <taxon>Streptomycetaceae</taxon>
        <taxon>Streptomyces</taxon>
    </lineage>
</organism>
<comment type="caution">
    <text evidence="3">The sequence shown here is derived from an EMBL/GenBank/DDBJ whole genome shotgun (WGS) entry which is preliminary data.</text>
</comment>
<dbReference type="AlphaFoldDB" id="A0A5C4VC96"/>
<comment type="similarity">
    <text evidence="1 2">Belongs to the arylamine N-acetyltransferase family.</text>
</comment>
<sequence length="274" mass="30568">MSDEQRFELDAYLDRIGWRGARSPDLSTLRGVHRAQLLAIPFENLDPLRGTVPSLELDDLTAKLVHRRRGGYCFEHNLLLAGALRAMGFDVTVLSGRVVVGAERFASRPRVHALLLVRAADDPRIHLGDVGFGSIGALPEPVPLVPDVEFHADARRHRLVKLPHEGPSPQWALQAWQENEWRAQLAFTEEPFEVSDLVTQNWYAATYPNSPFVQRPLVQRTRVGAHLLLDGRTLTETSDDGAVTRRELADEAEVRLALDGEFGIDVPEGMVLLP</sequence>
<dbReference type="PRINTS" id="PR01543">
    <property type="entry name" value="ANATRNSFRASE"/>
</dbReference>
<dbReference type="Gene3D" id="3.30.2140.10">
    <property type="entry name" value="Arylamine N-acetyltransferase"/>
    <property type="match status" value="1"/>
</dbReference>
<keyword evidence="3" id="KW-0808">Transferase</keyword>
<dbReference type="GO" id="GO:0016407">
    <property type="term" value="F:acetyltransferase activity"/>
    <property type="evidence" value="ECO:0007669"/>
    <property type="project" value="InterPro"/>
</dbReference>
<dbReference type="InterPro" id="IPR038765">
    <property type="entry name" value="Papain-like_cys_pep_sf"/>
</dbReference>
<evidence type="ECO:0000313" key="3">
    <source>
        <dbReference type="EMBL" id="TNM33508.1"/>
    </source>
</evidence>
<dbReference type="Gene3D" id="2.40.128.150">
    <property type="entry name" value="Cysteine proteinases"/>
    <property type="match status" value="1"/>
</dbReference>
<dbReference type="Proteomes" id="UP000311713">
    <property type="component" value="Unassembled WGS sequence"/>
</dbReference>
<dbReference type="OrthoDB" id="7181050at2"/>
<dbReference type="PANTHER" id="PTHR11786">
    <property type="entry name" value="N-HYDROXYARYLAMINE O-ACETYLTRANSFERASE"/>
    <property type="match status" value="1"/>
</dbReference>
<protein>
    <submittedName>
        <fullName evidence="3">Arylamine N-acetyltransferase</fullName>
    </submittedName>
</protein>
<accession>A0A5C4VC96</accession>
<dbReference type="Pfam" id="PF00797">
    <property type="entry name" value="Acetyltransf_2"/>
    <property type="match status" value="1"/>
</dbReference>
<name>A0A5C4VC96_9ACTN</name>
<evidence type="ECO:0000256" key="1">
    <source>
        <dbReference type="ARBA" id="ARBA00006547"/>
    </source>
</evidence>
<gene>
    <name evidence="3" type="ORF">FH715_03905</name>
</gene>
<proteinExistence type="inferred from homology"/>
<keyword evidence="4" id="KW-1185">Reference proteome</keyword>
<evidence type="ECO:0000313" key="4">
    <source>
        <dbReference type="Proteomes" id="UP000311713"/>
    </source>
</evidence>
<dbReference type="PANTHER" id="PTHR11786:SF0">
    <property type="entry name" value="ARYLAMINE N-ACETYLTRANSFERASE 4-RELATED"/>
    <property type="match status" value="1"/>
</dbReference>
<reference evidence="3 4" key="1">
    <citation type="submission" date="2019-06" db="EMBL/GenBank/DDBJ databases">
        <title>Draft genome of Streptomyces sedi sp. JCM16909.</title>
        <authorList>
            <person name="Klykleung N."/>
            <person name="Tanasupawat S."/>
            <person name="Kudo T."/>
            <person name="Yuki M."/>
            <person name="Ohkuma M."/>
        </authorList>
    </citation>
    <scope>NUCLEOTIDE SEQUENCE [LARGE SCALE GENOMIC DNA]</scope>
    <source>
        <strain evidence="3 4">JCM 16909</strain>
    </source>
</reference>
<dbReference type="SUPFAM" id="SSF54001">
    <property type="entry name" value="Cysteine proteinases"/>
    <property type="match status" value="1"/>
</dbReference>
<dbReference type="InterPro" id="IPR001447">
    <property type="entry name" value="Arylamine_N-AcTrfase"/>
</dbReference>